<evidence type="ECO:0000313" key="4">
    <source>
        <dbReference type="EMBL" id="AXY77486.1"/>
    </source>
</evidence>
<dbReference type="Pfam" id="PF19830">
    <property type="entry name" value="DUF6311"/>
    <property type="match status" value="1"/>
</dbReference>
<feature type="domain" description="DUF6311" evidence="3">
    <location>
        <begin position="447"/>
        <end position="552"/>
    </location>
</feature>
<organism evidence="4 5">
    <name type="scientific">Paraflavitalea soli</name>
    <dbReference type="NCBI Taxonomy" id="2315862"/>
    <lineage>
        <taxon>Bacteria</taxon>
        <taxon>Pseudomonadati</taxon>
        <taxon>Bacteroidota</taxon>
        <taxon>Chitinophagia</taxon>
        <taxon>Chitinophagales</taxon>
        <taxon>Chitinophagaceae</taxon>
        <taxon>Paraflavitalea</taxon>
    </lineage>
</organism>
<feature type="transmembrane region" description="Helical" evidence="1">
    <location>
        <begin position="153"/>
        <end position="169"/>
    </location>
</feature>
<evidence type="ECO:0000256" key="1">
    <source>
        <dbReference type="SAM" id="Phobius"/>
    </source>
</evidence>
<feature type="transmembrane region" description="Helical" evidence="1">
    <location>
        <begin position="406"/>
        <end position="422"/>
    </location>
</feature>
<feature type="transmembrane region" description="Helical" evidence="1">
    <location>
        <begin position="181"/>
        <end position="203"/>
    </location>
</feature>
<dbReference type="AlphaFoldDB" id="A0A3B7MWU3"/>
<dbReference type="KEGG" id="pseg:D3H65_27420"/>
<dbReference type="InterPro" id="IPR046278">
    <property type="entry name" value="DUF6311"/>
</dbReference>
<keyword evidence="1" id="KW-0472">Membrane</keyword>
<evidence type="ECO:0000313" key="5">
    <source>
        <dbReference type="Proteomes" id="UP000263900"/>
    </source>
</evidence>
<keyword evidence="1" id="KW-1133">Transmembrane helix</keyword>
<sequence>MNQKGLLIASFLVVIIIHHITYGLGTLVPTNISWLMTAMHDWGTHYLGWAFYKDEPWGFPLGNISRYYYPLGTNVGFTDSIPLFAIFFKLFKSILPSDFQYFGLWLFTCYLLTAYFTIRLLQLFKLHPYIIFIGVIFLTANPVLVYRGLHPALCAHWLIIASLYLYFSNPQSTNPRQLLKYQLILLLLAASINPYLWFMVLGFNIALPLKLAFFDKVLKKRSFYLYAAASITATIFCWYLIGMVTFSHQEDFAVQGAYGLYSLNLNSLYNATGFSTLLPAFKQVSWHQYEGFMYLGAGIMLLLPIALIYLVPRVTKKSDQPLKNRFFLRSTNTKLLPLLLLVLIISIFSITHIVSFNDKVLFKIPIPDKLAKLGEVFRASARCFWLPYYLILFTVIITLAKTTWSLLIRVVVLMLALGLQLYDTKFLLTYRNLSYGSYKTPLDDETWGALFDQFDKIEFYPPFASHQLTPMDYQYFCYLAVKKKKPINIGYVARANNTSMERYRDTLTSRLEEGKLDPKTLYISTSPHLKHFVLAVQTGACQVSTLNNYFYFYSRKGQTPKTSLLSGQLTVENKAKLDSVMQIMTKRVVFTKVIKPSFENAPKSITYYVTRANNGSQYLSTDGWAFIEATNNNKGDSTFIALSSDTSFYTSPANIIQRPDVTSHFKKEDLSDAGFESLSFFDNIPAGKYEMGLMIKNKAGKYYYQPVEKTISVGTADQSIPANQK</sequence>
<evidence type="ECO:0000259" key="3">
    <source>
        <dbReference type="Pfam" id="PF25853"/>
    </source>
</evidence>
<feature type="transmembrane region" description="Helical" evidence="1">
    <location>
        <begin position="102"/>
        <end position="121"/>
    </location>
</feature>
<keyword evidence="1" id="KW-0812">Transmembrane</keyword>
<accession>A0A3B7MWU3</accession>
<reference evidence="4 5" key="1">
    <citation type="submission" date="2018-09" db="EMBL/GenBank/DDBJ databases">
        <title>Genome sequencing of strain 6GH32-13.</title>
        <authorList>
            <person name="Weon H.-Y."/>
            <person name="Heo J."/>
            <person name="Kwon S.-W."/>
        </authorList>
    </citation>
    <scope>NUCLEOTIDE SEQUENCE [LARGE SCALE GENOMIC DNA]</scope>
    <source>
        <strain evidence="4 5">5GH32-13</strain>
    </source>
</reference>
<feature type="transmembrane region" description="Helical" evidence="1">
    <location>
        <begin position="292"/>
        <end position="314"/>
    </location>
</feature>
<feature type="transmembrane region" description="Helical" evidence="1">
    <location>
        <begin position="223"/>
        <end position="241"/>
    </location>
</feature>
<feature type="domain" description="DUF6311" evidence="2">
    <location>
        <begin position="12"/>
        <end position="425"/>
    </location>
</feature>
<dbReference type="OrthoDB" id="1814621at2"/>
<keyword evidence="5" id="KW-1185">Reference proteome</keyword>
<evidence type="ECO:0008006" key="6">
    <source>
        <dbReference type="Google" id="ProtNLM"/>
    </source>
</evidence>
<feature type="transmembrane region" description="Helical" evidence="1">
    <location>
        <begin position="67"/>
        <end position="90"/>
    </location>
</feature>
<evidence type="ECO:0000259" key="2">
    <source>
        <dbReference type="Pfam" id="PF19830"/>
    </source>
</evidence>
<feature type="transmembrane region" description="Helical" evidence="1">
    <location>
        <begin position="376"/>
        <end position="399"/>
    </location>
</feature>
<dbReference type="EMBL" id="CP032157">
    <property type="protein sequence ID" value="AXY77486.1"/>
    <property type="molecule type" value="Genomic_DNA"/>
</dbReference>
<name>A0A3B7MWU3_9BACT</name>
<dbReference type="Pfam" id="PF25853">
    <property type="entry name" value="DUF6311_C"/>
    <property type="match status" value="1"/>
</dbReference>
<proteinExistence type="predicted"/>
<feature type="transmembrane region" description="Helical" evidence="1">
    <location>
        <begin position="127"/>
        <end position="146"/>
    </location>
</feature>
<protein>
    <recommendedName>
        <fullName evidence="6">Glycosyltransferase RgtA/B/C/D-like domain-containing protein</fullName>
    </recommendedName>
</protein>
<dbReference type="InterPro" id="IPR058671">
    <property type="entry name" value="DUF6311_C"/>
</dbReference>
<dbReference type="Proteomes" id="UP000263900">
    <property type="component" value="Chromosome"/>
</dbReference>
<gene>
    <name evidence="4" type="ORF">D3H65_27420</name>
</gene>
<feature type="transmembrane region" description="Helical" evidence="1">
    <location>
        <begin position="335"/>
        <end position="356"/>
    </location>
</feature>